<reference evidence="2" key="1">
    <citation type="journal article" date="2017" name="Nat. Commun.">
        <title>The asparagus genome sheds light on the origin and evolution of a young Y chromosome.</title>
        <authorList>
            <person name="Harkess A."/>
            <person name="Zhou J."/>
            <person name="Xu C."/>
            <person name="Bowers J.E."/>
            <person name="Van der Hulst R."/>
            <person name="Ayyampalayam S."/>
            <person name="Mercati F."/>
            <person name="Riccardi P."/>
            <person name="McKain M.R."/>
            <person name="Kakrana A."/>
            <person name="Tang H."/>
            <person name="Ray J."/>
            <person name="Groenendijk J."/>
            <person name="Arikit S."/>
            <person name="Mathioni S.M."/>
            <person name="Nakano M."/>
            <person name="Shan H."/>
            <person name="Telgmann-Rauber A."/>
            <person name="Kanno A."/>
            <person name="Yue Z."/>
            <person name="Chen H."/>
            <person name="Li W."/>
            <person name="Chen Y."/>
            <person name="Xu X."/>
            <person name="Zhang Y."/>
            <person name="Luo S."/>
            <person name="Chen H."/>
            <person name="Gao J."/>
            <person name="Mao Z."/>
            <person name="Pires J.C."/>
            <person name="Luo M."/>
            <person name="Kudrna D."/>
            <person name="Wing R.A."/>
            <person name="Meyers B.C."/>
            <person name="Yi K."/>
            <person name="Kong H."/>
            <person name="Lavrijsen P."/>
            <person name="Sunseri F."/>
            <person name="Falavigna A."/>
            <person name="Ye Y."/>
            <person name="Leebens-Mack J.H."/>
            <person name="Chen G."/>
        </authorList>
    </citation>
    <scope>NUCLEOTIDE SEQUENCE [LARGE SCALE GENOMIC DNA]</scope>
    <source>
        <strain evidence="2">cv. DH0086</strain>
    </source>
</reference>
<dbReference type="Proteomes" id="UP000243459">
    <property type="component" value="Unassembled WGS sequence"/>
</dbReference>
<dbReference type="EMBL" id="KV863793">
    <property type="protein sequence ID" value="ONK55069.1"/>
    <property type="molecule type" value="Genomic_DNA"/>
</dbReference>
<organism evidence="1 2">
    <name type="scientific">Asparagus officinalis</name>
    <name type="common">Garden asparagus</name>
    <dbReference type="NCBI Taxonomy" id="4686"/>
    <lineage>
        <taxon>Eukaryota</taxon>
        <taxon>Viridiplantae</taxon>
        <taxon>Streptophyta</taxon>
        <taxon>Embryophyta</taxon>
        <taxon>Tracheophyta</taxon>
        <taxon>Spermatophyta</taxon>
        <taxon>Magnoliopsida</taxon>
        <taxon>Liliopsida</taxon>
        <taxon>Asparagales</taxon>
        <taxon>Asparagaceae</taxon>
        <taxon>Asparagoideae</taxon>
        <taxon>Asparagus</taxon>
    </lineage>
</organism>
<proteinExistence type="predicted"/>
<dbReference type="AlphaFoldDB" id="A0A1R3L624"/>
<evidence type="ECO:0000313" key="2">
    <source>
        <dbReference type="Proteomes" id="UP000243459"/>
    </source>
</evidence>
<gene>
    <name evidence="1" type="ORF">A4U43_UnF7910</name>
</gene>
<protein>
    <submittedName>
        <fullName evidence="1">Uncharacterized protein</fullName>
    </submittedName>
</protein>
<sequence>MGRKGSRCPRQVDPLPGEGASCKWVSSSEEYGWPYSHTANKIYSKTWDRLRMLLIGYPKVGPRYEKEPTLENRHQPTHYLDARTSVLESRLLNRRRWSRALVEQEIFGQMQQVEASYFKL</sequence>
<keyword evidence="2" id="KW-1185">Reference proteome</keyword>
<dbReference type="Gramene" id="ONK55069">
    <property type="protein sequence ID" value="ONK55069"/>
    <property type="gene ID" value="A4U43_UnF7910"/>
</dbReference>
<evidence type="ECO:0000313" key="1">
    <source>
        <dbReference type="EMBL" id="ONK55069.1"/>
    </source>
</evidence>
<name>A0A1R3L624_ASPOF</name>
<accession>A0A1R3L624</accession>